<gene>
    <name evidence="1" type="ORF">CH627_04780</name>
</gene>
<comment type="caution">
    <text evidence="1">The sequence shown here is derived from an EMBL/GenBank/DDBJ whole genome shotgun (WGS) entry which is preliminary data.</text>
</comment>
<reference evidence="1" key="1">
    <citation type="submission" date="2018-08" db="EMBL/GenBank/DDBJ databases">
        <title>Antagonistic pleiotropy in the bifunctional surface protein FadL/P1 during adaptation of Haemophilus influenzae to chronic lung infection associated with COPD.</title>
        <authorList>
            <person name="Moleres J."/>
            <person name="Ehrlich R."/>
        </authorList>
    </citation>
    <scope>NUCLEOTIDE SEQUENCE [LARGE SCALE GENOMIC DNA]</scope>
    <source>
        <strain evidence="1">P668-6062</strain>
    </source>
</reference>
<organism evidence="1">
    <name type="scientific">Haemophilus influenzae</name>
    <dbReference type="NCBI Taxonomy" id="727"/>
    <lineage>
        <taxon>Bacteria</taxon>
        <taxon>Pseudomonadati</taxon>
        <taxon>Pseudomonadota</taxon>
        <taxon>Gammaproteobacteria</taxon>
        <taxon>Pasteurellales</taxon>
        <taxon>Pasteurellaceae</taxon>
        <taxon>Haemophilus</taxon>
    </lineage>
</organism>
<accession>A0A2S9S5L1</accession>
<sequence length="126" mass="14784">MMKYSKTYLSALNIKVSTTEDNLTFELTVEYLNKPNDYVKDTMNFLCIKLAEVVRASWYVLEHWDHNIEHGFSHKLHFEFMQCTDEDWEVNAKVENSNVIGRSLIGFSQRILTEDPIIYNIIASTQ</sequence>
<evidence type="ECO:0000313" key="1">
    <source>
        <dbReference type="EMBL" id="RFN63571.1"/>
    </source>
</evidence>
<dbReference type="AlphaFoldDB" id="A0A2S9S5L1"/>
<name>A0A2S9S5L1_HAEIF</name>
<proteinExistence type="predicted"/>
<dbReference type="RefSeq" id="WP_050438483.1">
    <property type="nucleotide sequence ID" value="NZ_AP018764.1"/>
</dbReference>
<protein>
    <submittedName>
        <fullName evidence="1">Uncharacterized protein</fullName>
    </submittedName>
</protein>
<dbReference type="EMBL" id="QVJI01000006">
    <property type="protein sequence ID" value="RFN63571.1"/>
    <property type="molecule type" value="Genomic_DNA"/>
</dbReference>